<dbReference type="AlphaFoldDB" id="A0A2T0Q0F2"/>
<dbReference type="Pfam" id="PF01565">
    <property type="entry name" value="FAD_binding_4"/>
    <property type="match status" value="1"/>
</dbReference>
<dbReference type="PANTHER" id="PTHR42973">
    <property type="entry name" value="BINDING OXIDOREDUCTASE, PUTATIVE (AFU_ORTHOLOGUE AFUA_1G17690)-RELATED"/>
    <property type="match status" value="1"/>
</dbReference>
<reference evidence="7 8" key="1">
    <citation type="submission" date="2018-03" db="EMBL/GenBank/DDBJ databases">
        <title>Genomic Encyclopedia of Archaeal and Bacterial Type Strains, Phase II (KMG-II): from individual species to whole genera.</title>
        <authorList>
            <person name="Goeker M."/>
        </authorList>
    </citation>
    <scope>NUCLEOTIDE SEQUENCE [LARGE SCALE GENOMIC DNA]</scope>
    <source>
        <strain evidence="7 8">DSM 45601</strain>
    </source>
</reference>
<dbReference type="InterPro" id="IPR012951">
    <property type="entry name" value="BBE"/>
</dbReference>
<dbReference type="PANTHER" id="PTHR42973:SF39">
    <property type="entry name" value="FAD-BINDING PCMH-TYPE DOMAIN-CONTAINING PROTEIN"/>
    <property type="match status" value="1"/>
</dbReference>
<evidence type="ECO:0000256" key="2">
    <source>
        <dbReference type="ARBA" id="ARBA00005466"/>
    </source>
</evidence>
<name>A0A2T0Q0F2_9ACTN</name>
<organism evidence="7 8">
    <name type="scientific">Allonocardiopsis opalescens</name>
    <dbReference type="NCBI Taxonomy" id="1144618"/>
    <lineage>
        <taxon>Bacteria</taxon>
        <taxon>Bacillati</taxon>
        <taxon>Actinomycetota</taxon>
        <taxon>Actinomycetes</taxon>
        <taxon>Streptosporangiales</taxon>
        <taxon>Allonocardiopsis</taxon>
    </lineage>
</organism>
<evidence type="ECO:0000259" key="6">
    <source>
        <dbReference type="PROSITE" id="PS51387"/>
    </source>
</evidence>
<dbReference type="Proteomes" id="UP000237846">
    <property type="component" value="Unassembled WGS sequence"/>
</dbReference>
<comment type="caution">
    <text evidence="7">The sequence shown here is derived from an EMBL/GenBank/DDBJ whole genome shotgun (WGS) entry which is preliminary data.</text>
</comment>
<dbReference type="Gene3D" id="3.30.465.10">
    <property type="match status" value="1"/>
</dbReference>
<evidence type="ECO:0000313" key="7">
    <source>
        <dbReference type="EMBL" id="PRX97246.1"/>
    </source>
</evidence>
<keyword evidence="8" id="KW-1185">Reference proteome</keyword>
<dbReference type="GO" id="GO:0016491">
    <property type="term" value="F:oxidoreductase activity"/>
    <property type="evidence" value="ECO:0007669"/>
    <property type="project" value="UniProtKB-KW"/>
</dbReference>
<comment type="similarity">
    <text evidence="2">Belongs to the oxygen-dependent FAD-linked oxidoreductase family.</text>
</comment>
<dbReference type="Pfam" id="PF08031">
    <property type="entry name" value="BBE"/>
    <property type="match status" value="1"/>
</dbReference>
<dbReference type="GO" id="GO:0071949">
    <property type="term" value="F:FAD binding"/>
    <property type="evidence" value="ECO:0007669"/>
    <property type="project" value="InterPro"/>
</dbReference>
<evidence type="ECO:0000256" key="1">
    <source>
        <dbReference type="ARBA" id="ARBA00001974"/>
    </source>
</evidence>
<evidence type="ECO:0000256" key="3">
    <source>
        <dbReference type="ARBA" id="ARBA00022630"/>
    </source>
</evidence>
<gene>
    <name evidence="7" type="ORF">CLV72_106283</name>
</gene>
<accession>A0A2T0Q0F2</accession>
<dbReference type="SUPFAM" id="SSF56176">
    <property type="entry name" value="FAD-binding/transporter-associated domain-like"/>
    <property type="match status" value="1"/>
</dbReference>
<proteinExistence type="inferred from homology"/>
<dbReference type="InterPro" id="IPR036318">
    <property type="entry name" value="FAD-bd_PCMH-like_sf"/>
</dbReference>
<evidence type="ECO:0000256" key="4">
    <source>
        <dbReference type="ARBA" id="ARBA00022827"/>
    </source>
</evidence>
<keyword evidence="3" id="KW-0285">Flavoprotein</keyword>
<dbReference type="InterPro" id="IPR016169">
    <property type="entry name" value="FAD-bd_PCMH_sub2"/>
</dbReference>
<keyword evidence="5" id="KW-0560">Oxidoreductase</keyword>
<keyword evidence="4" id="KW-0274">FAD</keyword>
<comment type="cofactor">
    <cofactor evidence="1">
        <name>FAD</name>
        <dbReference type="ChEBI" id="CHEBI:57692"/>
    </cofactor>
</comment>
<evidence type="ECO:0000256" key="5">
    <source>
        <dbReference type="ARBA" id="ARBA00023002"/>
    </source>
</evidence>
<dbReference type="RefSeq" id="WP_245930339.1">
    <property type="nucleotide sequence ID" value="NZ_PVZC01000006.1"/>
</dbReference>
<sequence length="526" mass="57795">MSVDPPAPDPAGIRILPDDTRYPSVSRGFNPRWHARPEYVRLVATPQEAAAALQEAVQESPRHPGKDRITVRSGGHCYENFVCAPDVRMIIDVSLMNGIYPDEEMGAVCIEAGATNGDLRKRLFLTTGKVLPGGSCPSVGAGGHVPAGGFGLLSRQYGLTVDYLYAVEVAVVRDGRVELVRASSDTDDIALNDLWWAHTGGGGGNFGVLTRMWFRGLPTAPEHVILSAGGWKWSGIDKPSFTRIVQNFGDFFERHSEPDDPFGALFAILLLNHATQDKIGLIAQIDASVPDADRLMTEFHDAMTDGPHAELALEPLTEGYGEYPAFSGLHTPTPLPWDTVEKLLGPVDNNRCGKHKSAYMQRPLPDHHIDAMWDALTEDLGPGVKRDAVVQIDSYGSQVNVPAPDATAVDQRSSIIKLQHQVYWPAPGAGEAELAWIRRLYKTMYSDTGGVPVRQGPERKVSATDGCYIGYPDVDLNDPEWNESGQDCYRLYYGDNYQRLQRAKAYWDPDNVFRSAQSVRLPGAER</sequence>
<protein>
    <submittedName>
        <fullName evidence="7">FAD/FMN-containing dehydrogenase</fullName>
    </submittedName>
</protein>
<dbReference type="Gene3D" id="3.40.462.20">
    <property type="match status" value="1"/>
</dbReference>
<evidence type="ECO:0000313" key="8">
    <source>
        <dbReference type="Proteomes" id="UP000237846"/>
    </source>
</evidence>
<dbReference type="PROSITE" id="PS51387">
    <property type="entry name" value="FAD_PCMH"/>
    <property type="match status" value="1"/>
</dbReference>
<dbReference type="InterPro" id="IPR016166">
    <property type="entry name" value="FAD-bd_PCMH"/>
</dbReference>
<feature type="domain" description="FAD-binding PCMH-type" evidence="6">
    <location>
        <begin position="32"/>
        <end position="219"/>
    </location>
</feature>
<dbReference type="EMBL" id="PVZC01000006">
    <property type="protein sequence ID" value="PRX97246.1"/>
    <property type="molecule type" value="Genomic_DNA"/>
</dbReference>
<dbReference type="InterPro" id="IPR006094">
    <property type="entry name" value="Oxid_FAD_bind_N"/>
</dbReference>
<dbReference type="InterPro" id="IPR050416">
    <property type="entry name" value="FAD-linked_Oxidoreductase"/>
</dbReference>